<evidence type="ECO:0000313" key="2">
    <source>
        <dbReference type="Proteomes" id="UP000032024"/>
    </source>
</evidence>
<dbReference type="Proteomes" id="UP000032024">
    <property type="component" value="Chromosome"/>
</dbReference>
<proteinExistence type="predicted"/>
<dbReference type="AlphaFoldDB" id="A0AAN0T6Y6"/>
<keyword evidence="2" id="KW-1185">Reference proteome</keyword>
<accession>A0AAN0T6Y6</accession>
<reference evidence="2" key="1">
    <citation type="submission" date="2015-01" db="EMBL/GenBank/DDBJ databases">
        <title>Comparative genome analysis of Bacillus coagulans HM-08, Clostridium butyricum HM-68, Bacillus subtilis HM-66 and Bacillus paralicheniformis BL-09.</title>
        <authorList>
            <person name="Zhang H."/>
        </authorList>
    </citation>
    <scope>NUCLEOTIDE SEQUENCE [LARGE SCALE GENOMIC DNA]</scope>
    <source>
        <strain evidence="2">HM-08</strain>
    </source>
</reference>
<evidence type="ECO:0000313" key="1">
    <source>
        <dbReference type="EMBL" id="AJO22206.1"/>
    </source>
</evidence>
<protein>
    <submittedName>
        <fullName evidence="1">Uncharacterized protein</fullName>
    </submittedName>
</protein>
<dbReference type="EMBL" id="CP010525">
    <property type="protein sequence ID" value="AJO22206.1"/>
    <property type="molecule type" value="Genomic_DNA"/>
</dbReference>
<gene>
    <name evidence="1" type="ORF">SB48_HM08orf02232</name>
</gene>
<name>A0AAN0T6Y6_HEYCO</name>
<organism evidence="1 2">
    <name type="scientific">Heyndrickxia coagulans</name>
    <name type="common">Weizmannia coagulans</name>
    <dbReference type="NCBI Taxonomy" id="1398"/>
    <lineage>
        <taxon>Bacteria</taxon>
        <taxon>Bacillati</taxon>
        <taxon>Bacillota</taxon>
        <taxon>Bacilli</taxon>
        <taxon>Bacillales</taxon>
        <taxon>Bacillaceae</taxon>
        <taxon>Heyndrickxia</taxon>
    </lineage>
</organism>
<sequence length="62" mass="7703">MFSYVPFFHHPLNKSKEKRKMNDRSFHNFIISCLQNKNNMERGKFQNCSQWWHLRKEVLNCE</sequence>